<reference evidence="1" key="1">
    <citation type="submission" date="2019-03" db="EMBL/GenBank/DDBJ databases">
        <title>Single cell metagenomics reveals metabolic interactions within the superorganism composed of flagellate Streblomastix strix and complex community of Bacteroidetes bacteria on its surface.</title>
        <authorList>
            <person name="Treitli S.C."/>
            <person name="Kolisko M."/>
            <person name="Husnik F."/>
            <person name="Keeling P."/>
            <person name="Hampl V."/>
        </authorList>
    </citation>
    <scope>NUCLEOTIDE SEQUENCE</scope>
    <source>
        <strain evidence="1">STM</strain>
    </source>
</reference>
<gene>
    <name evidence="1" type="ORF">EZS27_039166</name>
</gene>
<dbReference type="EMBL" id="SNRY01008006">
    <property type="protein sequence ID" value="KAA6309316.1"/>
    <property type="molecule type" value="Genomic_DNA"/>
</dbReference>
<name>A0A5J4PIB7_9ZZZZ</name>
<sequence>MVGSDKVTEPVAVRYAFRDYLPGNLQNSREQPAYPFRTDDWE</sequence>
<protein>
    <submittedName>
        <fullName evidence="1">Uncharacterized protein</fullName>
    </submittedName>
</protein>
<dbReference type="AlphaFoldDB" id="A0A5J4PIB7"/>
<accession>A0A5J4PIB7</accession>
<proteinExistence type="predicted"/>
<evidence type="ECO:0000313" key="1">
    <source>
        <dbReference type="EMBL" id="KAA6309316.1"/>
    </source>
</evidence>
<organism evidence="1">
    <name type="scientific">termite gut metagenome</name>
    <dbReference type="NCBI Taxonomy" id="433724"/>
    <lineage>
        <taxon>unclassified sequences</taxon>
        <taxon>metagenomes</taxon>
        <taxon>organismal metagenomes</taxon>
    </lineage>
</organism>
<comment type="caution">
    <text evidence="1">The sequence shown here is derived from an EMBL/GenBank/DDBJ whole genome shotgun (WGS) entry which is preliminary data.</text>
</comment>